<organism evidence="1 2">
    <name type="scientific">Nostoc paludosum FACHB-159</name>
    <dbReference type="NCBI Taxonomy" id="2692908"/>
    <lineage>
        <taxon>Bacteria</taxon>
        <taxon>Bacillati</taxon>
        <taxon>Cyanobacteriota</taxon>
        <taxon>Cyanophyceae</taxon>
        <taxon>Nostocales</taxon>
        <taxon>Nostocaceae</taxon>
        <taxon>Nostoc</taxon>
    </lineage>
</organism>
<dbReference type="Gene3D" id="1.25.40.10">
    <property type="entry name" value="Tetratricopeptide repeat domain"/>
    <property type="match status" value="2"/>
</dbReference>
<gene>
    <name evidence="1" type="ORF">H6H03_40180</name>
</gene>
<protein>
    <submittedName>
        <fullName evidence="1">Sel1 repeat family protein</fullName>
    </submittedName>
</protein>
<dbReference type="EMBL" id="JACJTU010000155">
    <property type="protein sequence ID" value="MBD2739970.1"/>
    <property type="molecule type" value="Genomic_DNA"/>
</dbReference>
<dbReference type="RefSeq" id="WP_190960434.1">
    <property type="nucleotide sequence ID" value="NZ_JACJTU010000155.1"/>
</dbReference>
<accession>A0ABR8KK63</accession>
<dbReference type="SUPFAM" id="SSF81901">
    <property type="entry name" value="HCP-like"/>
    <property type="match status" value="1"/>
</dbReference>
<name>A0ABR8KK63_9NOSO</name>
<sequence>MTFALATTHSKYPVLGQNANYPLFTQYSTVEITSFKQVFVFDKFRIENALRLRKQLAPAAAKGDVIAQYYTAKTFDWYEFGRGNPKDIPTAMNWYIKAANQNYAESEFFLYQAFRYQLMNNKKDDAKAEVWLLRANQHAGNTLAARVSLELARLNDSTRPADEHLSTLKPQQQKVESYIRQALQFDPNNQQAIDWLSSLLLTQKRYTEAASFMQRSQNYTLWIKLAELYETGLGAKVNYTQAAKWYLMAALAERKSDFYPVDADHIYLLKTVNNLYRMLCQQKITRSQVGSLYTDTSYRNFLQNQHNCQLPSVS</sequence>
<dbReference type="SMART" id="SM00671">
    <property type="entry name" value="SEL1"/>
    <property type="match status" value="2"/>
</dbReference>
<dbReference type="Pfam" id="PF08238">
    <property type="entry name" value="Sel1"/>
    <property type="match status" value="2"/>
</dbReference>
<comment type="caution">
    <text evidence="1">The sequence shown here is derived from an EMBL/GenBank/DDBJ whole genome shotgun (WGS) entry which is preliminary data.</text>
</comment>
<evidence type="ECO:0000313" key="1">
    <source>
        <dbReference type="EMBL" id="MBD2739970.1"/>
    </source>
</evidence>
<dbReference type="InterPro" id="IPR011990">
    <property type="entry name" value="TPR-like_helical_dom_sf"/>
</dbReference>
<keyword evidence="2" id="KW-1185">Reference proteome</keyword>
<evidence type="ECO:0000313" key="2">
    <source>
        <dbReference type="Proteomes" id="UP000637383"/>
    </source>
</evidence>
<proteinExistence type="predicted"/>
<reference evidence="1 2" key="1">
    <citation type="journal article" date="2020" name="ISME J.">
        <title>Comparative genomics reveals insights into cyanobacterial evolution and habitat adaptation.</title>
        <authorList>
            <person name="Chen M.Y."/>
            <person name="Teng W.K."/>
            <person name="Zhao L."/>
            <person name="Hu C.X."/>
            <person name="Zhou Y.K."/>
            <person name="Han B.P."/>
            <person name="Song L.R."/>
            <person name="Shu W.S."/>
        </authorList>
    </citation>
    <scope>NUCLEOTIDE SEQUENCE [LARGE SCALE GENOMIC DNA]</scope>
    <source>
        <strain evidence="1 2">FACHB-159</strain>
    </source>
</reference>
<dbReference type="Proteomes" id="UP000637383">
    <property type="component" value="Unassembled WGS sequence"/>
</dbReference>
<dbReference type="InterPro" id="IPR006597">
    <property type="entry name" value="Sel1-like"/>
</dbReference>